<evidence type="ECO:0000313" key="1">
    <source>
        <dbReference type="EMBL" id="QJA69643.1"/>
    </source>
</evidence>
<dbReference type="Pfam" id="PF21983">
    <property type="entry name" value="NikA-like"/>
    <property type="match status" value="1"/>
</dbReference>
<proteinExistence type="predicted"/>
<name>A0A6M3JI75_9ZZZZ</name>
<accession>A0A6M3JI75</accession>
<dbReference type="AlphaFoldDB" id="A0A6M3JI75"/>
<dbReference type="EMBL" id="MT143185">
    <property type="protein sequence ID" value="QJA93894.1"/>
    <property type="molecule type" value="Genomic_DNA"/>
</dbReference>
<organism evidence="1">
    <name type="scientific">viral metagenome</name>
    <dbReference type="NCBI Taxonomy" id="1070528"/>
    <lineage>
        <taxon>unclassified sequences</taxon>
        <taxon>metagenomes</taxon>
        <taxon>organismal metagenomes</taxon>
    </lineage>
</organism>
<sequence>MESVIYIRVTEEYKQALEVKAKKLGLTLTGYCRMILLKSL</sequence>
<gene>
    <name evidence="1" type="ORF">MM415A04412_0005</name>
    <name evidence="2" type="ORF">MM415B04088_0010</name>
</gene>
<dbReference type="EMBL" id="MT141724">
    <property type="protein sequence ID" value="QJA69643.1"/>
    <property type="molecule type" value="Genomic_DNA"/>
</dbReference>
<evidence type="ECO:0000313" key="2">
    <source>
        <dbReference type="EMBL" id="QJA93894.1"/>
    </source>
</evidence>
<dbReference type="InterPro" id="IPR053842">
    <property type="entry name" value="NikA-like"/>
</dbReference>
<protein>
    <submittedName>
        <fullName evidence="1">Uncharacterized protein</fullName>
    </submittedName>
</protein>
<reference evidence="1" key="1">
    <citation type="submission" date="2020-03" db="EMBL/GenBank/DDBJ databases">
        <title>The deep terrestrial virosphere.</title>
        <authorList>
            <person name="Holmfeldt K."/>
            <person name="Nilsson E."/>
            <person name="Simone D."/>
            <person name="Lopez-Fernandez M."/>
            <person name="Wu X."/>
            <person name="de Brujin I."/>
            <person name="Lundin D."/>
            <person name="Andersson A."/>
            <person name="Bertilsson S."/>
            <person name="Dopson M."/>
        </authorList>
    </citation>
    <scope>NUCLEOTIDE SEQUENCE</scope>
    <source>
        <strain evidence="1">MM415A04412</strain>
        <strain evidence="2">MM415B04088</strain>
    </source>
</reference>